<dbReference type="FunFam" id="2.60.120.260:FF:000009">
    <property type="entry name" value="SUN domain-containing protein 1 isoform X1"/>
    <property type="match status" value="1"/>
</dbReference>
<sequence length="1178" mass="137749">MRIKFFTNECEFLFQRIRIPFPFFSKSYRLNGSDDYVNPRMSRLPLSYYRRKWAFERAREVESNENFLNFFNFKNQSIYYSSPLFIEMLFSVGLLYYIYFCTCDFVNEFIPRPLAMILNVIINILWYIIHCLWYVISGIFPNPEHFKDMRGVQLEPIVDLQEHKYSVKKREKQNKQENEFPPSSTPIRETVWRSQSTSSDSLAKKLGRSFARIITLNYFFKDGIQRRITPKEKNLDHNDDYDEHKWQEHSSFIPAHGLANNVQRRVKTSSYEYSEDRGPEVGNHSVRTVKLSKGLVESLFFKLFYLMFMVLLSPIKTFEFTIEKITRILPCSSNSYNLRSRTVRKTLLHEETLSYTDRFANFLSDIATSCFLTVLSLIMKVFFLPFTIFSYIIGRFLSSNRSKQSLQAVGMSARHGHYSLLQIFRFLIDVFCSCGAGFIYILVSIQSMPFYIAESIRERAAYILANMFGPKAALLVGYEEVRSVKRKGFTTDLSSLPATGQQKMIQTVVCNKRQFFPTRRSLKYSSVFWKWLFPLLVLLLLIMFYKRHDDQDDLRVDMTKRFDEVRQNVFDVAEWKQKIERGVNFVYRNAVYLLSFVFHFLYDLLQYPAKLYGAMIYPREAVEQLVQLPKYVYTAGKCLIGQSKGTKAIANACSYNFLCRIPSGLYSFVDRLSENIANIILLGWKSINSVLHIVLVWLSYFFSIIKQFVPFLNQKTENVISSNGFNQQQAEWTLEHLRHEKESLESKVLQLRRERELEENRYKDIHEALQLVEKSTSSMSTNKQLQESSLVNDEFSQYKNDDFLNYMANLRKEEDEELRKRLLAIEKRLMEQLDIVSEKIENEIARKMIHASQDVQRLTLSNELSELSSAVGNLRIQFDKLRREKEAKIAQFARSIISRDIKRSDDLDTLKTELNQKIKDDLDKELSFSLNRFEKASHEEREEFRLEIMKMVENRVVALFASHVAEKNANVSEAKSSSVLGLSESDFTIIRKMITDALDTYDADKTGKVDYALESSGASIVSTRCTEPYKENSRLESIFGIPLWYSSYSPRAVIQHRPLAAGECWAFRGKGYLTIKLSHPIYITEVSYEHLHSTLHPDGVLRSAPKLFQVYSYKAVDDLKSKSLLGQYEYDIKGRALQTFHVQSDFNTPVSIVELVVQSNWDSDYTCLYRFRVHGRKA</sequence>
<keyword evidence="3 7" id="KW-1133">Transmembrane helix</keyword>
<comment type="subcellular location">
    <subcellularLocation>
        <location evidence="1">Membrane</location>
    </subcellularLocation>
</comment>
<evidence type="ECO:0000256" key="6">
    <source>
        <dbReference type="SAM" id="Coils"/>
    </source>
</evidence>
<evidence type="ECO:0000256" key="2">
    <source>
        <dbReference type="ARBA" id="ARBA00022692"/>
    </source>
</evidence>
<evidence type="ECO:0000313" key="10">
    <source>
        <dbReference type="Proteomes" id="UP000242913"/>
    </source>
</evidence>
<dbReference type="EMBL" id="KZ269988">
    <property type="protein sequence ID" value="OZC10250.1"/>
    <property type="molecule type" value="Genomic_DNA"/>
</dbReference>
<name>A0A238BZV0_9BILA</name>
<dbReference type="InterPro" id="IPR012919">
    <property type="entry name" value="SUN_dom"/>
</dbReference>
<keyword evidence="10" id="KW-1185">Reference proteome</keyword>
<dbReference type="Proteomes" id="UP000242913">
    <property type="component" value="Unassembled WGS sequence"/>
</dbReference>
<protein>
    <recommendedName>
        <fullName evidence="8">SUN domain-containing protein</fullName>
    </recommendedName>
</protein>
<evidence type="ECO:0000256" key="1">
    <source>
        <dbReference type="ARBA" id="ARBA00004370"/>
    </source>
</evidence>
<feature type="domain" description="SUN" evidence="8">
    <location>
        <begin position="1017"/>
        <end position="1178"/>
    </location>
</feature>
<feature type="transmembrane region" description="Helical" evidence="7">
    <location>
        <begin position="295"/>
        <end position="315"/>
    </location>
</feature>
<feature type="transmembrane region" description="Helical" evidence="7">
    <location>
        <begin position="366"/>
        <end position="393"/>
    </location>
</feature>
<evidence type="ECO:0000313" key="9">
    <source>
        <dbReference type="EMBL" id="OZC10250.1"/>
    </source>
</evidence>
<dbReference type="Gene3D" id="2.60.120.260">
    <property type="entry name" value="Galactose-binding domain-like"/>
    <property type="match status" value="1"/>
</dbReference>
<dbReference type="Pfam" id="PF07738">
    <property type="entry name" value="Sad1_UNC"/>
    <property type="match status" value="1"/>
</dbReference>
<evidence type="ECO:0000256" key="3">
    <source>
        <dbReference type="ARBA" id="ARBA00022989"/>
    </source>
</evidence>
<evidence type="ECO:0000259" key="8">
    <source>
        <dbReference type="PROSITE" id="PS51469"/>
    </source>
</evidence>
<feature type="transmembrane region" description="Helical" evidence="7">
    <location>
        <begin position="426"/>
        <end position="448"/>
    </location>
</feature>
<dbReference type="PROSITE" id="PS51469">
    <property type="entry name" value="SUN"/>
    <property type="match status" value="1"/>
</dbReference>
<accession>A0A238BZV0</accession>
<evidence type="ECO:0000256" key="4">
    <source>
        <dbReference type="ARBA" id="ARBA00023054"/>
    </source>
</evidence>
<dbReference type="OrthoDB" id="342281at2759"/>
<dbReference type="AlphaFoldDB" id="A0A238BZV0"/>
<dbReference type="PANTHER" id="PTHR12911:SF8">
    <property type="entry name" value="KLAROID PROTEIN-RELATED"/>
    <property type="match status" value="1"/>
</dbReference>
<proteinExistence type="predicted"/>
<feature type="transmembrane region" description="Helical" evidence="7">
    <location>
        <begin position="78"/>
        <end position="100"/>
    </location>
</feature>
<feature type="transmembrane region" description="Helical" evidence="7">
    <location>
        <begin position="585"/>
        <end position="605"/>
    </location>
</feature>
<reference evidence="9 10" key="1">
    <citation type="submission" date="2015-12" db="EMBL/GenBank/DDBJ databases">
        <title>Draft genome of the nematode, Onchocerca flexuosa.</title>
        <authorList>
            <person name="Mitreva M."/>
        </authorList>
    </citation>
    <scope>NUCLEOTIDE SEQUENCE [LARGE SCALE GENOMIC DNA]</scope>
    <source>
        <strain evidence="9">Red Deer</strain>
    </source>
</reference>
<gene>
    <name evidence="9" type="ORF">X798_02840</name>
</gene>
<keyword evidence="2 7" id="KW-0812">Transmembrane</keyword>
<evidence type="ECO:0000256" key="7">
    <source>
        <dbReference type="SAM" id="Phobius"/>
    </source>
</evidence>
<dbReference type="InterPro" id="IPR045119">
    <property type="entry name" value="SUN1-5"/>
</dbReference>
<keyword evidence="5 7" id="KW-0472">Membrane</keyword>
<keyword evidence="4 6" id="KW-0175">Coiled coil</keyword>
<dbReference type="GO" id="GO:0034993">
    <property type="term" value="C:meiotic nuclear membrane microtubule tethering complex"/>
    <property type="evidence" value="ECO:0007669"/>
    <property type="project" value="TreeGrafter"/>
</dbReference>
<feature type="coiled-coil region" evidence="6">
    <location>
        <begin position="727"/>
        <end position="768"/>
    </location>
</feature>
<organism evidence="9 10">
    <name type="scientific">Onchocerca flexuosa</name>
    <dbReference type="NCBI Taxonomy" id="387005"/>
    <lineage>
        <taxon>Eukaryota</taxon>
        <taxon>Metazoa</taxon>
        <taxon>Ecdysozoa</taxon>
        <taxon>Nematoda</taxon>
        <taxon>Chromadorea</taxon>
        <taxon>Rhabditida</taxon>
        <taxon>Spirurina</taxon>
        <taxon>Spiruromorpha</taxon>
        <taxon>Filarioidea</taxon>
        <taxon>Onchocercidae</taxon>
        <taxon>Onchocerca</taxon>
    </lineage>
</organism>
<evidence type="ECO:0000256" key="5">
    <source>
        <dbReference type="ARBA" id="ARBA00023136"/>
    </source>
</evidence>
<dbReference type="GO" id="GO:0043495">
    <property type="term" value="F:protein-membrane adaptor activity"/>
    <property type="evidence" value="ECO:0007669"/>
    <property type="project" value="TreeGrafter"/>
</dbReference>
<dbReference type="PANTHER" id="PTHR12911">
    <property type="entry name" value="SAD1/UNC-84-LIKE PROTEIN-RELATED"/>
    <property type="match status" value="1"/>
</dbReference>
<feature type="transmembrane region" description="Helical" evidence="7">
    <location>
        <begin position="120"/>
        <end position="140"/>
    </location>
</feature>
<feature type="transmembrane region" description="Helical" evidence="7">
    <location>
        <begin position="527"/>
        <end position="545"/>
    </location>
</feature>